<name>A0A9J5WL99_SOLCO</name>
<evidence type="ECO:0000313" key="3">
    <source>
        <dbReference type="EMBL" id="KAG5576683.1"/>
    </source>
</evidence>
<organism evidence="3 4">
    <name type="scientific">Solanum commersonii</name>
    <name type="common">Commerson's wild potato</name>
    <name type="synonym">Commerson's nightshade</name>
    <dbReference type="NCBI Taxonomy" id="4109"/>
    <lineage>
        <taxon>Eukaryota</taxon>
        <taxon>Viridiplantae</taxon>
        <taxon>Streptophyta</taxon>
        <taxon>Embryophyta</taxon>
        <taxon>Tracheophyta</taxon>
        <taxon>Spermatophyta</taxon>
        <taxon>Magnoliopsida</taxon>
        <taxon>eudicotyledons</taxon>
        <taxon>Gunneridae</taxon>
        <taxon>Pentapetalae</taxon>
        <taxon>asterids</taxon>
        <taxon>lamiids</taxon>
        <taxon>Solanales</taxon>
        <taxon>Solanaceae</taxon>
        <taxon>Solanoideae</taxon>
        <taxon>Solaneae</taxon>
        <taxon>Solanum</taxon>
    </lineage>
</organism>
<feature type="chain" id="PRO_5039930689" evidence="2">
    <location>
        <begin position="23"/>
        <end position="87"/>
    </location>
</feature>
<sequence>MYCQLLHLIKLWKLWNLGLTNALLHQSKLCGDGRSSQDPEIIYIPLLNYQKFIDPRHKIGMIIKKLGIALFFLNSIPTLGLLNIQKK</sequence>
<keyword evidence="1" id="KW-1133">Transmembrane helix</keyword>
<keyword evidence="1" id="KW-0472">Membrane</keyword>
<feature type="signal peptide" evidence="2">
    <location>
        <begin position="1"/>
        <end position="22"/>
    </location>
</feature>
<dbReference type="Proteomes" id="UP000824120">
    <property type="component" value="Chromosome 11"/>
</dbReference>
<reference evidence="3 4" key="1">
    <citation type="submission" date="2020-09" db="EMBL/GenBank/DDBJ databases">
        <title>De no assembly of potato wild relative species, Solanum commersonii.</title>
        <authorList>
            <person name="Cho K."/>
        </authorList>
    </citation>
    <scope>NUCLEOTIDE SEQUENCE [LARGE SCALE GENOMIC DNA]</scope>
    <source>
        <strain evidence="3">LZ3.2</strain>
        <tissue evidence="3">Leaf</tissue>
    </source>
</reference>
<keyword evidence="4" id="KW-1185">Reference proteome</keyword>
<protein>
    <submittedName>
        <fullName evidence="3">Uncharacterized protein</fullName>
    </submittedName>
</protein>
<keyword evidence="2" id="KW-0732">Signal</keyword>
<accession>A0A9J5WL99</accession>
<evidence type="ECO:0000256" key="2">
    <source>
        <dbReference type="SAM" id="SignalP"/>
    </source>
</evidence>
<keyword evidence="1" id="KW-0812">Transmembrane</keyword>
<proteinExistence type="predicted"/>
<comment type="caution">
    <text evidence="3">The sequence shown here is derived from an EMBL/GenBank/DDBJ whole genome shotgun (WGS) entry which is preliminary data.</text>
</comment>
<evidence type="ECO:0000313" key="4">
    <source>
        <dbReference type="Proteomes" id="UP000824120"/>
    </source>
</evidence>
<dbReference type="EMBL" id="JACXVP010000011">
    <property type="protein sequence ID" value="KAG5576683.1"/>
    <property type="molecule type" value="Genomic_DNA"/>
</dbReference>
<gene>
    <name evidence="3" type="ORF">H5410_056817</name>
</gene>
<evidence type="ECO:0000256" key="1">
    <source>
        <dbReference type="SAM" id="Phobius"/>
    </source>
</evidence>
<feature type="transmembrane region" description="Helical" evidence="1">
    <location>
        <begin position="66"/>
        <end position="84"/>
    </location>
</feature>
<dbReference type="AlphaFoldDB" id="A0A9J5WL99"/>